<sequence>MQIQIDALSKSYSKGTHALDNLTLSIGSGMFGLLGPNGAGKSTFMQILATLQRPTSGDVAFGSLKIGRDDQQIRELLGYLPQEFGVYKKLTAYEYLDYVALMKGLSNTIQRKLQVNEVLEQVNLTSVRNKKIGGFSGGMKQRVGIAQALLGNPQVIIVDEPTVGLDPEERIRFRNLLGEWSESKIIILSTHIVSDIESSCSRLAIMRQGKLLFHGTQDELLVRVADQVWVGVVTEAELARLRETGTVATARKTQNGYEVRVISNVRPFDDAIAASPGLEDAYMRMTGGTAIG</sequence>
<protein>
    <submittedName>
        <fullName evidence="6">Multidrug ABC transporter ATP-binding protein</fullName>
    </submittedName>
</protein>
<evidence type="ECO:0000259" key="5">
    <source>
        <dbReference type="PROSITE" id="PS50893"/>
    </source>
</evidence>
<keyword evidence="4 6" id="KW-0067">ATP-binding</keyword>
<dbReference type="InterPro" id="IPR003593">
    <property type="entry name" value="AAA+_ATPase"/>
</dbReference>
<dbReference type="InterPro" id="IPR027417">
    <property type="entry name" value="P-loop_NTPase"/>
</dbReference>
<dbReference type="InterPro" id="IPR003439">
    <property type="entry name" value="ABC_transporter-like_ATP-bd"/>
</dbReference>
<dbReference type="AlphaFoldDB" id="A0A3T1DAS8"/>
<keyword evidence="2" id="KW-0813">Transport</keyword>
<dbReference type="KEGG" id="cohn:KCTCHS21_45890"/>
<accession>A0A3T1DAS8</accession>
<dbReference type="CDD" id="cd03264">
    <property type="entry name" value="ABC_drug_resistance_like"/>
    <property type="match status" value="1"/>
</dbReference>
<dbReference type="InterPro" id="IPR017871">
    <property type="entry name" value="ABC_transporter-like_CS"/>
</dbReference>
<dbReference type="PROSITE" id="PS00211">
    <property type="entry name" value="ABC_TRANSPORTER_1"/>
    <property type="match status" value="1"/>
</dbReference>
<dbReference type="GO" id="GO:0005524">
    <property type="term" value="F:ATP binding"/>
    <property type="evidence" value="ECO:0007669"/>
    <property type="project" value="UniProtKB-KW"/>
</dbReference>
<comment type="similarity">
    <text evidence="1">Belongs to the ABC transporter superfamily.</text>
</comment>
<evidence type="ECO:0000256" key="3">
    <source>
        <dbReference type="ARBA" id="ARBA00022741"/>
    </source>
</evidence>
<dbReference type="EMBL" id="AP019400">
    <property type="protein sequence ID" value="BBI35190.1"/>
    <property type="molecule type" value="Genomic_DNA"/>
</dbReference>
<dbReference type="RefSeq" id="WP_130613638.1">
    <property type="nucleotide sequence ID" value="NZ_AP019400.1"/>
</dbReference>
<evidence type="ECO:0000256" key="2">
    <source>
        <dbReference type="ARBA" id="ARBA00022448"/>
    </source>
</evidence>
<gene>
    <name evidence="6" type="ORF">KCTCHS21_45890</name>
</gene>
<feature type="domain" description="ABC transporter" evidence="5">
    <location>
        <begin position="3"/>
        <end position="233"/>
    </location>
</feature>
<evidence type="ECO:0000256" key="1">
    <source>
        <dbReference type="ARBA" id="ARBA00005417"/>
    </source>
</evidence>
<reference evidence="6 7" key="1">
    <citation type="submission" date="2019-01" db="EMBL/GenBank/DDBJ databases">
        <title>Complete genome sequence of Cohnella hallensis HS21 isolated from Korean fir (Abies koreana) rhizospheric soil.</title>
        <authorList>
            <person name="Jiang L."/>
            <person name="Kang S.W."/>
            <person name="Kim S."/>
            <person name="Jung J."/>
            <person name="Kim C.Y."/>
            <person name="Kim D.H."/>
            <person name="Kim S.W."/>
            <person name="Lee J."/>
        </authorList>
    </citation>
    <scope>NUCLEOTIDE SEQUENCE [LARGE SCALE GENOMIC DNA]</scope>
    <source>
        <strain evidence="6 7">HS21</strain>
    </source>
</reference>
<proteinExistence type="inferred from homology"/>
<name>A0A3T1DAS8_9BACL</name>
<dbReference type="SMART" id="SM00382">
    <property type="entry name" value="AAA"/>
    <property type="match status" value="1"/>
</dbReference>
<evidence type="ECO:0000313" key="7">
    <source>
        <dbReference type="Proteomes" id="UP000289856"/>
    </source>
</evidence>
<dbReference type="Proteomes" id="UP000289856">
    <property type="component" value="Chromosome"/>
</dbReference>
<dbReference type="Pfam" id="PF00005">
    <property type="entry name" value="ABC_tran"/>
    <property type="match status" value="1"/>
</dbReference>
<dbReference type="SUPFAM" id="SSF52540">
    <property type="entry name" value="P-loop containing nucleoside triphosphate hydrolases"/>
    <property type="match status" value="1"/>
</dbReference>
<dbReference type="OrthoDB" id="9804819at2"/>
<keyword evidence="7" id="KW-1185">Reference proteome</keyword>
<dbReference type="PANTHER" id="PTHR43335">
    <property type="entry name" value="ABC TRANSPORTER, ATP-BINDING PROTEIN"/>
    <property type="match status" value="1"/>
</dbReference>
<dbReference type="Gene3D" id="3.40.50.300">
    <property type="entry name" value="P-loop containing nucleotide triphosphate hydrolases"/>
    <property type="match status" value="1"/>
</dbReference>
<dbReference type="PROSITE" id="PS50893">
    <property type="entry name" value="ABC_TRANSPORTER_2"/>
    <property type="match status" value="1"/>
</dbReference>
<keyword evidence="3" id="KW-0547">Nucleotide-binding</keyword>
<organism evidence="6 7">
    <name type="scientific">Cohnella abietis</name>
    <dbReference type="NCBI Taxonomy" id="2507935"/>
    <lineage>
        <taxon>Bacteria</taxon>
        <taxon>Bacillati</taxon>
        <taxon>Bacillota</taxon>
        <taxon>Bacilli</taxon>
        <taxon>Bacillales</taxon>
        <taxon>Paenibacillaceae</taxon>
        <taxon>Cohnella</taxon>
    </lineage>
</organism>
<evidence type="ECO:0000313" key="6">
    <source>
        <dbReference type="EMBL" id="BBI35190.1"/>
    </source>
</evidence>
<dbReference type="GO" id="GO:0016887">
    <property type="term" value="F:ATP hydrolysis activity"/>
    <property type="evidence" value="ECO:0007669"/>
    <property type="project" value="InterPro"/>
</dbReference>
<dbReference type="PANTHER" id="PTHR43335:SF2">
    <property type="entry name" value="ABC TRANSPORTER, ATP-BINDING PROTEIN"/>
    <property type="match status" value="1"/>
</dbReference>
<evidence type="ECO:0000256" key="4">
    <source>
        <dbReference type="ARBA" id="ARBA00022840"/>
    </source>
</evidence>